<dbReference type="Pfam" id="PF00589">
    <property type="entry name" value="Phage_integrase"/>
    <property type="match status" value="1"/>
</dbReference>
<feature type="compositionally biased region" description="Basic residues" evidence="4">
    <location>
        <begin position="105"/>
        <end position="120"/>
    </location>
</feature>
<sequence>MAVPILLAAARPARNLRRKAGPAAQLLSTTVRGGRSPRSPYPDKRSETYPSGHEAPRRPGRARVPATPALPLLPRRNPVTCPIRAATRPYNEHYPYECRGRGLRSTRAARRTRARRHRQTGGKVTFLDGGGQLELPGAGLAELIERGRAAGQRTAANTRKAYAADWRRFLEFAEQHGITSPLHATPDHLVGFAVWLSDHNRSPNSVQRAVAGVTWHIRDKLGQAPDHRPALRAAVAYRADATRAGWRENRADAYTLDELLQIKGQLDPRRPIDLRDWALIMLGVGIGARSSMLAVMDVGDIREDHSGDEMTVWAYIGVSKADQGARGHAAPIHRARVAELCPVTAVYTWLRWLHGQGVTSGPLWRALTGTAGDVLAPPQPRATTVEAREGRLSADQIGRRVRKRARAAGITRKIRGHSGRATFVTRSLRAGALPNHVAAIAGFAEGSPQVQRYARLEDAARHNPAAHWL</sequence>
<dbReference type="AlphaFoldDB" id="A0A3A4A491"/>
<evidence type="ECO:0000256" key="2">
    <source>
        <dbReference type="ARBA" id="ARBA00023172"/>
    </source>
</evidence>
<proteinExistence type="predicted"/>
<accession>A0A3A4A491</accession>
<dbReference type="PROSITE" id="PS51900">
    <property type="entry name" value="CB"/>
    <property type="match status" value="1"/>
</dbReference>
<gene>
    <name evidence="7" type="ORF">D5H75_40125</name>
</gene>
<organism evidence="7 8">
    <name type="scientific">Bailinhaonella thermotolerans</name>
    <dbReference type="NCBI Taxonomy" id="1070861"/>
    <lineage>
        <taxon>Bacteria</taxon>
        <taxon>Bacillati</taxon>
        <taxon>Actinomycetota</taxon>
        <taxon>Actinomycetes</taxon>
        <taxon>Streptosporangiales</taxon>
        <taxon>Streptosporangiaceae</taxon>
        <taxon>Bailinhaonella</taxon>
    </lineage>
</organism>
<dbReference type="SUPFAM" id="SSF56349">
    <property type="entry name" value="DNA breaking-rejoining enzymes"/>
    <property type="match status" value="1"/>
</dbReference>
<feature type="domain" description="Core-binding (CB)" evidence="6">
    <location>
        <begin position="138"/>
        <end position="221"/>
    </location>
</feature>
<feature type="region of interest" description="Disordered" evidence="4">
    <location>
        <begin position="105"/>
        <end position="129"/>
    </location>
</feature>
<dbReference type="InterPro" id="IPR013762">
    <property type="entry name" value="Integrase-like_cat_sf"/>
</dbReference>
<dbReference type="InterPro" id="IPR052925">
    <property type="entry name" value="Phage_Integrase-like_Recomb"/>
</dbReference>
<dbReference type="PROSITE" id="PS51898">
    <property type="entry name" value="TYR_RECOMBINASE"/>
    <property type="match status" value="1"/>
</dbReference>
<feature type="domain" description="Tyr recombinase" evidence="5">
    <location>
        <begin position="249"/>
        <end position="468"/>
    </location>
</feature>
<comment type="caution">
    <text evidence="7">The sequence shown here is derived from an EMBL/GenBank/DDBJ whole genome shotgun (WGS) entry which is preliminary data.</text>
</comment>
<evidence type="ECO:0000313" key="8">
    <source>
        <dbReference type="Proteomes" id="UP000265768"/>
    </source>
</evidence>
<keyword evidence="2" id="KW-0233">DNA recombination</keyword>
<keyword evidence="8" id="KW-1185">Reference proteome</keyword>
<feature type="compositionally biased region" description="Low complexity" evidence="4">
    <location>
        <begin position="62"/>
        <end position="73"/>
    </location>
</feature>
<name>A0A3A4A491_9ACTN</name>
<dbReference type="Proteomes" id="UP000265768">
    <property type="component" value="Unassembled WGS sequence"/>
</dbReference>
<dbReference type="InterPro" id="IPR002104">
    <property type="entry name" value="Integrase_catalytic"/>
</dbReference>
<evidence type="ECO:0008006" key="9">
    <source>
        <dbReference type="Google" id="ProtNLM"/>
    </source>
</evidence>
<evidence type="ECO:0000256" key="3">
    <source>
        <dbReference type="PROSITE-ProRule" id="PRU01248"/>
    </source>
</evidence>
<keyword evidence="1 3" id="KW-0238">DNA-binding</keyword>
<dbReference type="PANTHER" id="PTHR34605:SF4">
    <property type="entry name" value="DNA ADENINE METHYLTRANSFERASE"/>
    <property type="match status" value="1"/>
</dbReference>
<dbReference type="GO" id="GO:0015074">
    <property type="term" value="P:DNA integration"/>
    <property type="evidence" value="ECO:0007669"/>
    <property type="project" value="InterPro"/>
</dbReference>
<dbReference type="GO" id="GO:0003677">
    <property type="term" value="F:DNA binding"/>
    <property type="evidence" value="ECO:0007669"/>
    <property type="project" value="UniProtKB-UniRule"/>
</dbReference>
<dbReference type="InterPro" id="IPR011010">
    <property type="entry name" value="DNA_brk_join_enz"/>
</dbReference>
<dbReference type="SUPFAM" id="SSF47823">
    <property type="entry name" value="lambda integrase-like, N-terminal domain"/>
    <property type="match status" value="1"/>
</dbReference>
<dbReference type="Gene3D" id="1.10.150.130">
    <property type="match status" value="1"/>
</dbReference>
<evidence type="ECO:0000256" key="1">
    <source>
        <dbReference type="ARBA" id="ARBA00023125"/>
    </source>
</evidence>
<evidence type="ECO:0000259" key="5">
    <source>
        <dbReference type="PROSITE" id="PS51898"/>
    </source>
</evidence>
<dbReference type="Gene3D" id="1.10.443.10">
    <property type="entry name" value="Intergrase catalytic core"/>
    <property type="match status" value="1"/>
</dbReference>
<protein>
    <recommendedName>
        <fullName evidence="9">Site-specific integrase</fullName>
    </recommendedName>
</protein>
<evidence type="ECO:0000313" key="7">
    <source>
        <dbReference type="EMBL" id="RJL19736.1"/>
    </source>
</evidence>
<dbReference type="InterPro" id="IPR044068">
    <property type="entry name" value="CB"/>
</dbReference>
<dbReference type="PANTHER" id="PTHR34605">
    <property type="entry name" value="PHAGE_INTEGRASE DOMAIN-CONTAINING PROTEIN"/>
    <property type="match status" value="1"/>
</dbReference>
<evidence type="ECO:0000256" key="4">
    <source>
        <dbReference type="SAM" id="MobiDB-lite"/>
    </source>
</evidence>
<reference evidence="7 8" key="1">
    <citation type="submission" date="2018-09" db="EMBL/GenBank/DDBJ databases">
        <title>YIM 75507 draft genome.</title>
        <authorList>
            <person name="Tang S."/>
            <person name="Feng Y."/>
        </authorList>
    </citation>
    <scope>NUCLEOTIDE SEQUENCE [LARGE SCALE GENOMIC DNA]</scope>
    <source>
        <strain evidence="7 8">YIM 75507</strain>
    </source>
</reference>
<evidence type="ECO:0000259" key="6">
    <source>
        <dbReference type="PROSITE" id="PS51900"/>
    </source>
</evidence>
<dbReference type="EMBL" id="QZEY01000035">
    <property type="protein sequence ID" value="RJL19736.1"/>
    <property type="molecule type" value="Genomic_DNA"/>
</dbReference>
<dbReference type="OrthoDB" id="9815875at2"/>
<dbReference type="InterPro" id="IPR010998">
    <property type="entry name" value="Integrase_recombinase_N"/>
</dbReference>
<feature type="region of interest" description="Disordered" evidence="4">
    <location>
        <begin position="19"/>
        <end position="73"/>
    </location>
</feature>
<dbReference type="GO" id="GO:0006310">
    <property type="term" value="P:DNA recombination"/>
    <property type="evidence" value="ECO:0007669"/>
    <property type="project" value="UniProtKB-KW"/>
</dbReference>